<comment type="caution">
    <text evidence="2">The sequence shown here is derived from an EMBL/GenBank/DDBJ whole genome shotgun (WGS) entry which is preliminary data.</text>
</comment>
<name>A0AA38FJW3_TAXCH</name>
<feature type="region of interest" description="Disordered" evidence="1">
    <location>
        <begin position="1"/>
        <end position="62"/>
    </location>
</feature>
<dbReference type="EMBL" id="JAHRHJ020000008">
    <property type="protein sequence ID" value="KAH9305350.1"/>
    <property type="molecule type" value="Genomic_DNA"/>
</dbReference>
<proteinExistence type="predicted"/>
<organism evidence="2 3">
    <name type="scientific">Taxus chinensis</name>
    <name type="common">Chinese yew</name>
    <name type="synonym">Taxus wallichiana var. chinensis</name>
    <dbReference type="NCBI Taxonomy" id="29808"/>
    <lineage>
        <taxon>Eukaryota</taxon>
        <taxon>Viridiplantae</taxon>
        <taxon>Streptophyta</taxon>
        <taxon>Embryophyta</taxon>
        <taxon>Tracheophyta</taxon>
        <taxon>Spermatophyta</taxon>
        <taxon>Pinopsida</taxon>
        <taxon>Pinidae</taxon>
        <taxon>Conifers II</taxon>
        <taxon>Cupressales</taxon>
        <taxon>Taxaceae</taxon>
        <taxon>Taxus</taxon>
    </lineage>
</organism>
<sequence length="62" mass="7012">MGHLGRKDAKDANRPVRSKQETSAQGQVGLRDTRDADSQRSRKHIRSRHVSPVEKECGSPFR</sequence>
<evidence type="ECO:0000313" key="3">
    <source>
        <dbReference type="Proteomes" id="UP000824469"/>
    </source>
</evidence>
<reference evidence="2 3" key="1">
    <citation type="journal article" date="2021" name="Nat. Plants">
        <title>The Taxus genome provides insights into paclitaxel biosynthesis.</title>
        <authorList>
            <person name="Xiong X."/>
            <person name="Gou J."/>
            <person name="Liao Q."/>
            <person name="Li Y."/>
            <person name="Zhou Q."/>
            <person name="Bi G."/>
            <person name="Li C."/>
            <person name="Du R."/>
            <person name="Wang X."/>
            <person name="Sun T."/>
            <person name="Guo L."/>
            <person name="Liang H."/>
            <person name="Lu P."/>
            <person name="Wu Y."/>
            <person name="Zhang Z."/>
            <person name="Ro D.K."/>
            <person name="Shang Y."/>
            <person name="Huang S."/>
            <person name="Yan J."/>
        </authorList>
    </citation>
    <scope>NUCLEOTIDE SEQUENCE [LARGE SCALE GENOMIC DNA]</scope>
    <source>
        <strain evidence="2">Ta-2019</strain>
    </source>
</reference>
<accession>A0AA38FJW3</accession>
<feature type="compositionally biased region" description="Basic and acidic residues" evidence="1">
    <location>
        <begin position="1"/>
        <end position="20"/>
    </location>
</feature>
<evidence type="ECO:0000256" key="1">
    <source>
        <dbReference type="SAM" id="MobiDB-lite"/>
    </source>
</evidence>
<evidence type="ECO:0000313" key="2">
    <source>
        <dbReference type="EMBL" id="KAH9305350.1"/>
    </source>
</evidence>
<protein>
    <submittedName>
        <fullName evidence="2">Uncharacterized protein</fullName>
    </submittedName>
</protein>
<feature type="non-terminal residue" evidence="2">
    <location>
        <position position="62"/>
    </location>
</feature>
<feature type="compositionally biased region" description="Basic and acidic residues" evidence="1">
    <location>
        <begin position="31"/>
        <end position="40"/>
    </location>
</feature>
<dbReference type="AlphaFoldDB" id="A0AA38FJW3"/>
<keyword evidence="3" id="KW-1185">Reference proteome</keyword>
<feature type="compositionally biased region" description="Basic and acidic residues" evidence="1">
    <location>
        <begin position="51"/>
        <end position="62"/>
    </location>
</feature>
<gene>
    <name evidence="2" type="ORF">KI387_009754</name>
</gene>
<dbReference type="Proteomes" id="UP000824469">
    <property type="component" value="Unassembled WGS sequence"/>
</dbReference>